<dbReference type="RefSeq" id="WP_089260167.1">
    <property type="nucleotide sequence ID" value="NZ_FZNV01000002.1"/>
</dbReference>
<evidence type="ECO:0000256" key="1">
    <source>
        <dbReference type="SAM" id="Phobius"/>
    </source>
</evidence>
<organism evidence="2 3">
    <name type="scientific">Maribacter sedimenticola</name>
    <dbReference type="NCBI Taxonomy" id="228956"/>
    <lineage>
        <taxon>Bacteria</taxon>
        <taxon>Pseudomonadati</taxon>
        <taxon>Bacteroidota</taxon>
        <taxon>Flavobacteriia</taxon>
        <taxon>Flavobacteriales</taxon>
        <taxon>Flavobacteriaceae</taxon>
        <taxon>Maribacter</taxon>
    </lineage>
</organism>
<evidence type="ECO:0000313" key="2">
    <source>
        <dbReference type="EMBL" id="SNR43679.1"/>
    </source>
</evidence>
<gene>
    <name evidence="2" type="ORF">SAMN04488009_1706</name>
</gene>
<dbReference type="Proteomes" id="UP000198337">
    <property type="component" value="Unassembled WGS sequence"/>
</dbReference>
<feature type="transmembrane region" description="Helical" evidence="1">
    <location>
        <begin position="12"/>
        <end position="34"/>
    </location>
</feature>
<protein>
    <submittedName>
        <fullName evidence="2">Uncharacterized protein</fullName>
    </submittedName>
</protein>
<keyword evidence="1" id="KW-0812">Transmembrane</keyword>
<accession>A0ABY1SGJ6</accession>
<evidence type="ECO:0000313" key="3">
    <source>
        <dbReference type="Proteomes" id="UP000198337"/>
    </source>
</evidence>
<sequence length="81" mass="9089">MKRTDKDLLVKGLKRLATTVVLMFTAPFVLWQAFKNQEHPLFWPVCILGIILAGWAVIMGFKGISTIVESVFGKKQKTANP</sequence>
<dbReference type="Pfam" id="PF19589">
    <property type="entry name" value="DUF6095"/>
    <property type="match status" value="1"/>
</dbReference>
<feature type="transmembrane region" description="Helical" evidence="1">
    <location>
        <begin position="40"/>
        <end position="61"/>
    </location>
</feature>
<keyword evidence="3" id="KW-1185">Reference proteome</keyword>
<name>A0ABY1SGJ6_9FLAO</name>
<reference evidence="2 3" key="1">
    <citation type="submission" date="2017-06" db="EMBL/GenBank/DDBJ databases">
        <authorList>
            <person name="Varghese N."/>
            <person name="Submissions S."/>
        </authorList>
    </citation>
    <scope>NUCLEOTIDE SEQUENCE [LARGE SCALE GENOMIC DNA]</scope>
    <source>
        <strain evidence="2 3">DSM 19840</strain>
    </source>
</reference>
<keyword evidence="1" id="KW-0472">Membrane</keyword>
<comment type="caution">
    <text evidence="2">The sequence shown here is derived from an EMBL/GenBank/DDBJ whole genome shotgun (WGS) entry which is preliminary data.</text>
</comment>
<dbReference type="InterPro" id="IPR046077">
    <property type="entry name" value="DUF6095"/>
</dbReference>
<proteinExistence type="predicted"/>
<dbReference type="EMBL" id="FZNV01000002">
    <property type="protein sequence ID" value="SNR43679.1"/>
    <property type="molecule type" value="Genomic_DNA"/>
</dbReference>
<keyword evidence="1" id="KW-1133">Transmembrane helix</keyword>